<gene>
    <name evidence="2" type="ORF">KHA91_09220</name>
</gene>
<dbReference type="CDD" id="cd02947">
    <property type="entry name" value="TRX_family"/>
    <property type="match status" value="1"/>
</dbReference>
<evidence type="ECO:0000313" key="3">
    <source>
        <dbReference type="Proteomes" id="UP000676456"/>
    </source>
</evidence>
<accession>A0A942URZ3</accession>
<keyword evidence="3" id="KW-1185">Reference proteome</keyword>
<feature type="domain" description="Thioredoxin" evidence="1">
    <location>
        <begin position="12"/>
        <end position="88"/>
    </location>
</feature>
<dbReference type="InterPro" id="IPR036249">
    <property type="entry name" value="Thioredoxin-like_sf"/>
</dbReference>
<comment type="caution">
    <text evidence="2">The sequence shown here is derived from an EMBL/GenBank/DDBJ whole genome shotgun (WGS) entry which is preliminary data.</text>
</comment>
<dbReference type="InterPro" id="IPR013766">
    <property type="entry name" value="Thioredoxin_domain"/>
</dbReference>
<dbReference type="Gene3D" id="3.40.30.10">
    <property type="entry name" value="Glutaredoxin"/>
    <property type="match status" value="1"/>
</dbReference>
<sequence>MNDWSKEDIMAIFDNKKSAVLYFYTPLCGTCQVAGRMMDVVEQLIRDISFGKTDLNYMPEIAEQFSIESVPCLLIVKEGHISEKIYAFKSVPYLYDLIKRYI</sequence>
<dbReference type="GO" id="GO:0005829">
    <property type="term" value="C:cytosol"/>
    <property type="evidence" value="ECO:0007669"/>
    <property type="project" value="TreeGrafter"/>
</dbReference>
<dbReference type="RefSeq" id="WP_213097975.1">
    <property type="nucleotide sequence ID" value="NZ_JAGYPK010000002.1"/>
</dbReference>
<dbReference type="Proteomes" id="UP000676456">
    <property type="component" value="Unassembled WGS sequence"/>
</dbReference>
<dbReference type="GO" id="GO:0045454">
    <property type="term" value="P:cell redox homeostasis"/>
    <property type="evidence" value="ECO:0007669"/>
    <property type="project" value="TreeGrafter"/>
</dbReference>
<evidence type="ECO:0000259" key="1">
    <source>
        <dbReference type="Pfam" id="PF00085"/>
    </source>
</evidence>
<dbReference type="EMBL" id="JAGYPN010000002">
    <property type="protein sequence ID" value="MBS4222919.1"/>
    <property type="molecule type" value="Genomic_DNA"/>
</dbReference>
<dbReference type="GO" id="GO:0015035">
    <property type="term" value="F:protein-disulfide reductase activity"/>
    <property type="evidence" value="ECO:0007669"/>
    <property type="project" value="TreeGrafter"/>
</dbReference>
<dbReference type="PANTHER" id="PTHR45663:SF41">
    <property type="entry name" value="THIOREDOXIN-LIKE PROTEIN YUSE"/>
    <property type="match status" value="1"/>
</dbReference>
<dbReference type="SUPFAM" id="SSF52833">
    <property type="entry name" value="Thioredoxin-like"/>
    <property type="match status" value="1"/>
</dbReference>
<organism evidence="2 3">
    <name type="scientific">Lederbergia citrea</name>
    <dbReference type="NCBI Taxonomy" id="2833581"/>
    <lineage>
        <taxon>Bacteria</taxon>
        <taxon>Bacillati</taxon>
        <taxon>Bacillota</taxon>
        <taxon>Bacilli</taxon>
        <taxon>Bacillales</taxon>
        <taxon>Bacillaceae</taxon>
        <taxon>Lederbergia</taxon>
    </lineage>
</organism>
<evidence type="ECO:0000313" key="2">
    <source>
        <dbReference type="EMBL" id="MBS4222919.1"/>
    </source>
</evidence>
<dbReference type="PANTHER" id="PTHR45663">
    <property type="entry name" value="GEO12009P1"/>
    <property type="match status" value="1"/>
</dbReference>
<proteinExistence type="predicted"/>
<dbReference type="AlphaFoldDB" id="A0A942URZ3"/>
<dbReference type="Pfam" id="PF00085">
    <property type="entry name" value="Thioredoxin"/>
    <property type="match status" value="1"/>
</dbReference>
<reference evidence="2 3" key="1">
    <citation type="submission" date="2021-05" db="EMBL/GenBank/DDBJ databases">
        <title>Novel Bacillus species.</title>
        <authorList>
            <person name="Liu G."/>
        </authorList>
    </citation>
    <scope>NUCLEOTIDE SEQUENCE [LARGE SCALE GENOMIC DNA]</scope>
    <source>
        <strain evidence="2 3">FJAT-49682</strain>
    </source>
</reference>
<name>A0A942URZ3_9BACI</name>
<protein>
    <submittedName>
        <fullName evidence="2">Thioredoxin family protein</fullName>
    </submittedName>
</protein>